<reference evidence="1 2" key="1">
    <citation type="journal article" date="2018" name="Nat. Genet.">
        <title>The Rosa genome provides new insights in the design of modern roses.</title>
        <authorList>
            <person name="Bendahmane M."/>
        </authorList>
    </citation>
    <scope>NUCLEOTIDE SEQUENCE [LARGE SCALE GENOMIC DNA]</scope>
    <source>
        <strain evidence="2">cv. Old Blush</strain>
    </source>
</reference>
<gene>
    <name evidence="1" type="ORF">RchiOBHm_Chr6g0292321</name>
</gene>
<sequence>MWYESPSSRHDLHSSLDAVTDAGDFSGDLLGCSRYETSSTRRPLHAGIIGFQIWLSSDGLAFLGDVGFHCDSGFRRRFWSL</sequence>
<organism evidence="1 2">
    <name type="scientific">Rosa chinensis</name>
    <name type="common">China rose</name>
    <dbReference type="NCBI Taxonomy" id="74649"/>
    <lineage>
        <taxon>Eukaryota</taxon>
        <taxon>Viridiplantae</taxon>
        <taxon>Streptophyta</taxon>
        <taxon>Embryophyta</taxon>
        <taxon>Tracheophyta</taxon>
        <taxon>Spermatophyta</taxon>
        <taxon>Magnoliopsida</taxon>
        <taxon>eudicotyledons</taxon>
        <taxon>Gunneridae</taxon>
        <taxon>Pentapetalae</taxon>
        <taxon>rosids</taxon>
        <taxon>fabids</taxon>
        <taxon>Rosales</taxon>
        <taxon>Rosaceae</taxon>
        <taxon>Rosoideae</taxon>
        <taxon>Rosoideae incertae sedis</taxon>
        <taxon>Rosa</taxon>
    </lineage>
</organism>
<accession>A0A2P6PWC0</accession>
<dbReference type="Gramene" id="PRQ26232">
    <property type="protein sequence ID" value="PRQ26232"/>
    <property type="gene ID" value="RchiOBHm_Chr6g0292321"/>
</dbReference>
<name>A0A2P6PWC0_ROSCH</name>
<keyword evidence="2" id="KW-1185">Reference proteome</keyword>
<evidence type="ECO:0000313" key="1">
    <source>
        <dbReference type="EMBL" id="PRQ26232.1"/>
    </source>
</evidence>
<comment type="caution">
    <text evidence="1">The sequence shown here is derived from an EMBL/GenBank/DDBJ whole genome shotgun (WGS) entry which is preliminary data.</text>
</comment>
<proteinExistence type="predicted"/>
<evidence type="ECO:0000313" key="2">
    <source>
        <dbReference type="Proteomes" id="UP000238479"/>
    </source>
</evidence>
<protein>
    <submittedName>
        <fullName evidence="1">Uncharacterized protein</fullName>
    </submittedName>
</protein>
<dbReference type="Proteomes" id="UP000238479">
    <property type="component" value="Chromosome 6"/>
</dbReference>
<dbReference type="EMBL" id="PDCK01000044">
    <property type="protein sequence ID" value="PRQ26232.1"/>
    <property type="molecule type" value="Genomic_DNA"/>
</dbReference>
<dbReference type="AlphaFoldDB" id="A0A2P6PWC0"/>